<dbReference type="Gene3D" id="3.90.1720.10">
    <property type="entry name" value="endopeptidase domain like (from Nostoc punctiforme)"/>
    <property type="match status" value="1"/>
</dbReference>
<dbReference type="SUPFAM" id="SSF49265">
    <property type="entry name" value="Fibronectin type III"/>
    <property type="match status" value="1"/>
</dbReference>
<dbReference type="EMBL" id="CP102514">
    <property type="protein sequence ID" value="UUY52157.1"/>
    <property type="molecule type" value="Genomic_DNA"/>
</dbReference>
<evidence type="ECO:0000313" key="5">
    <source>
        <dbReference type="Proteomes" id="UP001057738"/>
    </source>
</evidence>
<reference evidence="4" key="1">
    <citation type="submission" date="2022-08" db="EMBL/GenBank/DDBJ databases">
        <authorList>
            <person name="Tian L."/>
        </authorList>
    </citation>
    <scope>NUCLEOTIDE SEQUENCE</scope>
    <source>
        <strain evidence="4">CM253</strain>
    </source>
</reference>
<keyword evidence="1" id="KW-0378">Hydrolase</keyword>
<keyword evidence="2" id="KW-0119">Carbohydrate metabolism</keyword>
<dbReference type="InterPro" id="IPR036116">
    <property type="entry name" value="FN3_sf"/>
</dbReference>
<dbReference type="Pfam" id="PF12671">
    <property type="entry name" value="Amidase_6"/>
    <property type="match status" value="1"/>
</dbReference>
<organism evidence="4 5">
    <name type="scientific">Streptomyces yangpuensis</name>
    <dbReference type="NCBI Taxonomy" id="1648182"/>
    <lineage>
        <taxon>Bacteria</taxon>
        <taxon>Bacillati</taxon>
        <taxon>Actinomycetota</taxon>
        <taxon>Actinomycetes</taxon>
        <taxon>Kitasatosporales</taxon>
        <taxon>Streptomycetaceae</taxon>
        <taxon>Streptomyces</taxon>
    </lineage>
</organism>
<dbReference type="NCBIfam" id="NF033679">
    <property type="entry name" value="DNRLRE_dom"/>
    <property type="match status" value="1"/>
</dbReference>
<sequence>MPATQSLVVGDASLVGVSTATDCDTAGCATPPAGTLRVGTADGHTWATHLKADLAALPKGARVTSAKLVLTRSDCTTQCAVQQPDVYELSSPWTSTQSGKELLTAAGGETYSSSTALSDVEFGVLVQSWIDRGGNEGMALTVPGTEAAAAYHSGAATDPVKRPKLTIEYLPPTAPETATEVVATAGDTGLLAMWNAPMNGGANSEITYVVKAEKADGTVVGTWEGPATRAVFTGLDNATSYRVAVTPKNAVGSGPVTRTALVKGAVVAGGEARYKDYIQAYLSARNKVVTGVSPTTADAAAETSYGPVFSEVLDTQEAAIVANAEALAARGQSYVGISSALTDAMTVNGSADRVLVRTTVIQTVTLRVDGVDQVSEDRFAKRFVFAVSGGTVKLESESDDTEAGQTLSATAAAGSQVAAVPADSTGAPADDTGSITMGEDGFPVSETPEAGVRTAAYVNGSGTASWAYNNAGRIHKEYGTKDCTNFVSKAMYYGGRMKMRTGWYSSDKVWWRNPTFSWVPKNSHTWSAAENLRRHFDYRQKYYITQTYNLRAGDILLFRWQGASRYDHAAVVTGNNQGAVRIAQHGYSAHDTLSSVISRNRADHTPIASIIAIRPVGA</sequence>
<dbReference type="CDD" id="cd00063">
    <property type="entry name" value="FN3"/>
    <property type="match status" value="1"/>
</dbReference>
<dbReference type="InterPro" id="IPR013783">
    <property type="entry name" value="Ig-like_fold"/>
</dbReference>
<dbReference type="PANTHER" id="PTHR40032:SF1">
    <property type="entry name" value="EXPORTED PROTEIN"/>
    <property type="match status" value="1"/>
</dbReference>
<keyword evidence="1" id="KW-0326">Glycosidase</keyword>
<evidence type="ECO:0000256" key="1">
    <source>
        <dbReference type="ARBA" id="ARBA00023295"/>
    </source>
</evidence>
<keyword evidence="5" id="KW-1185">Reference proteome</keyword>
<protein>
    <submittedName>
        <fullName evidence="4">Amidase domain-containing protein</fullName>
    </submittedName>
</protein>
<dbReference type="Proteomes" id="UP001057738">
    <property type="component" value="Chromosome"/>
</dbReference>
<accession>A0ABY5Q7K0</accession>
<keyword evidence="2" id="KW-0624">Polysaccharide degradation</keyword>
<dbReference type="Gene3D" id="2.60.40.10">
    <property type="entry name" value="Immunoglobulins"/>
    <property type="match status" value="1"/>
</dbReference>
<feature type="domain" description="Fibronectin type-III" evidence="3">
    <location>
        <begin position="171"/>
        <end position="268"/>
    </location>
</feature>
<dbReference type="SMART" id="SM00060">
    <property type="entry name" value="FN3"/>
    <property type="match status" value="1"/>
</dbReference>
<dbReference type="InterPro" id="IPR024301">
    <property type="entry name" value="Amidase_6"/>
</dbReference>
<evidence type="ECO:0000313" key="4">
    <source>
        <dbReference type="EMBL" id="UUY52157.1"/>
    </source>
</evidence>
<dbReference type="InterPro" id="IPR003961">
    <property type="entry name" value="FN3_dom"/>
</dbReference>
<proteinExistence type="predicted"/>
<dbReference type="Pfam" id="PF00041">
    <property type="entry name" value="fn3"/>
    <property type="match status" value="1"/>
</dbReference>
<gene>
    <name evidence="4" type="ORF">NRK68_26125</name>
</gene>
<evidence type="ECO:0000256" key="2">
    <source>
        <dbReference type="ARBA" id="ARBA00023326"/>
    </source>
</evidence>
<evidence type="ECO:0000259" key="3">
    <source>
        <dbReference type="PROSITE" id="PS50853"/>
    </source>
</evidence>
<name>A0ABY5Q7K0_9ACTN</name>
<dbReference type="PROSITE" id="PS50853">
    <property type="entry name" value="FN3"/>
    <property type="match status" value="1"/>
</dbReference>
<dbReference type="PANTHER" id="PTHR40032">
    <property type="entry name" value="EXPORTED PROTEIN-RELATED"/>
    <property type="match status" value="1"/>
</dbReference>